<evidence type="ECO:0000259" key="2">
    <source>
        <dbReference type="Pfam" id="PF25449"/>
    </source>
</evidence>
<dbReference type="VEuPathDB" id="VectorBase:ISCI011817"/>
<name>B7Q7Z4_IXOSC</name>
<dbReference type="Proteomes" id="UP000001555">
    <property type="component" value="Unassembled WGS sequence"/>
</dbReference>
<dbReference type="PaxDb" id="6945-B7Q7Z4"/>
<dbReference type="AlphaFoldDB" id="B7Q7Z4"/>
<proteinExistence type="evidence at protein level"/>
<evidence type="ECO:0007829" key="6">
    <source>
        <dbReference type="PeptideAtlas" id="B7Q7Z4"/>
    </source>
</evidence>
<gene>
    <name evidence="3" type="ORF">IscW_ISCW011817</name>
</gene>
<dbReference type="HOGENOM" id="CLU_2362061_0_0_1"/>
<dbReference type="VEuPathDB" id="VectorBase:ISCP_035479"/>
<dbReference type="PANTHER" id="PTHR15885:SF1">
    <property type="entry name" value="COILED-COIL DOMAIN-CONTAINING PROTEIN 174"/>
    <property type="match status" value="1"/>
</dbReference>
<dbReference type="EnsemblMetazoa" id="ISCW011817-RA">
    <property type="protein sequence ID" value="ISCW011817-PA"/>
    <property type="gene ID" value="ISCW011817"/>
</dbReference>
<dbReference type="EMBL" id="DS879332">
    <property type="protein sequence ID" value="EEC14966.1"/>
    <property type="molecule type" value="Genomic_DNA"/>
</dbReference>
<keyword evidence="6" id="KW-1267">Proteomics identification</keyword>
<keyword evidence="1" id="KW-0175">Coiled coil</keyword>
<evidence type="ECO:0000313" key="4">
    <source>
        <dbReference type="EnsemblMetazoa" id="ISCW011817-PA"/>
    </source>
</evidence>
<reference evidence="3 5" key="1">
    <citation type="submission" date="2008-03" db="EMBL/GenBank/DDBJ databases">
        <title>Annotation of Ixodes scapularis.</title>
        <authorList>
            <consortium name="Ixodes scapularis Genome Project Consortium"/>
            <person name="Caler E."/>
            <person name="Hannick L.I."/>
            <person name="Bidwell S."/>
            <person name="Joardar V."/>
            <person name="Thiagarajan M."/>
            <person name="Amedeo P."/>
            <person name="Galinsky K.J."/>
            <person name="Schobel S."/>
            <person name="Inman J."/>
            <person name="Hostetler J."/>
            <person name="Miller J."/>
            <person name="Hammond M."/>
            <person name="Megy K."/>
            <person name="Lawson D."/>
            <person name="Kodira C."/>
            <person name="Sutton G."/>
            <person name="Meyer J."/>
            <person name="Hill C.A."/>
            <person name="Birren B."/>
            <person name="Nene V."/>
            <person name="Collins F."/>
            <person name="Alarcon-Chaidez F."/>
            <person name="Wikel S."/>
            <person name="Strausberg R."/>
        </authorList>
    </citation>
    <scope>NUCLEOTIDE SEQUENCE [LARGE SCALE GENOMIC DNA]</scope>
    <source>
        <strain evidence="5">Wikel</strain>
        <strain evidence="3">Wikel colony</strain>
    </source>
</reference>
<feature type="domain" description="CCDC174 alpha/beta GRSR" evidence="2">
    <location>
        <begin position="9"/>
        <end position="36"/>
    </location>
</feature>
<dbReference type="VEuPathDB" id="VectorBase:ISCW011817"/>
<dbReference type="PANTHER" id="PTHR15885">
    <property type="entry name" value="COILED-COIL DOMAIN-CONTAINING PROTEIN 174"/>
    <property type="match status" value="1"/>
</dbReference>
<dbReference type="EMBL" id="ABJB010626751">
    <property type="status" value="NOT_ANNOTATED_CDS"/>
    <property type="molecule type" value="Genomic_DNA"/>
</dbReference>
<evidence type="ECO:0000256" key="1">
    <source>
        <dbReference type="ARBA" id="ARBA00023054"/>
    </source>
</evidence>
<accession>B7Q7Z4</accession>
<dbReference type="InParanoid" id="B7Q7Z4"/>
<dbReference type="Pfam" id="PF25449">
    <property type="entry name" value="CCDC174_GRSR"/>
    <property type="match status" value="1"/>
</dbReference>
<sequence>MLYCSSVRIDYTDALGRSRRCMRKDLPILIKNDRELTGKAGIVETDKPERTAQFLSHERMREELRQKWEEQEAENAFKESIHYGDVRFQGLPVFAF</sequence>
<evidence type="ECO:0000313" key="3">
    <source>
        <dbReference type="EMBL" id="EEC14966.1"/>
    </source>
</evidence>
<dbReference type="STRING" id="6945.B7Q7Z4"/>
<dbReference type="InterPro" id="IPR025066">
    <property type="entry name" value="CCDC174-like"/>
</dbReference>
<reference evidence="4" key="2">
    <citation type="submission" date="2020-05" db="UniProtKB">
        <authorList>
            <consortium name="EnsemblMetazoa"/>
        </authorList>
    </citation>
    <scope>IDENTIFICATION</scope>
    <source>
        <strain evidence="4">wikel</strain>
    </source>
</reference>
<keyword evidence="5" id="KW-1185">Reference proteome</keyword>
<organism>
    <name type="scientific">Ixodes scapularis</name>
    <name type="common">Black-legged tick</name>
    <name type="synonym">Deer tick</name>
    <dbReference type="NCBI Taxonomy" id="6945"/>
    <lineage>
        <taxon>Eukaryota</taxon>
        <taxon>Metazoa</taxon>
        <taxon>Ecdysozoa</taxon>
        <taxon>Arthropoda</taxon>
        <taxon>Chelicerata</taxon>
        <taxon>Arachnida</taxon>
        <taxon>Acari</taxon>
        <taxon>Parasitiformes</taxon>
        <taxon>Ixodida</taxon>
        <taxon>Ixodoidea</taxon>
        <taxon>Ixodidae</taxon>
        <taxon>Ixodinae</taxon>
        <taxon>Ixodes</taxon>
    </lineage>
</organism>
<dbReference type="OrthoDB" id="333551at2759"/>
<dbReference type="InterPro" id="IPR057464">
    <property type="entry name" value="CCDC174_GRSR"/>
</dbReference>
<protein>
    <recommendedName>
        <fullName evidence="2">CCDC174 alpha/beta GRSR domain-containing protein</fullName>
    </recommendedName>
</protein>
<evidence type="ECO:0000313" key="5">
    <source>
        <dbReference type="Proteomes" id="UP000001555"/>
    </source>
</evidence>